<proteinExistence type="predicted"/>
<feature type="transmembrane region" description="Helical" evidence="6">
    <location>
        <begin position="103"/>
        <end position="120"/>
    </location>
</feature>
<accession>A0A9D1FDJ9</accession>
<feature type="region of interest" description="Disordered" evidence="5">
    <location>
        <begin position="22"/>
        <end position="80"/>
    </location>
</feature>
<reference evidence="7" key="1">
    <citation type="submission" date="2020-10" db="EMBL/GenBank/DDBJ databases">
        <authorList>
            <person name="Gilroy R."/>
        </authorList>
    </citation>
    <scope>NUCLEOTIDE SEQUENCE</scope>
    <source>
        <strain evidence="7">ChiHjej10B9-9673</strain>
    </source>
</reference>
<dbReference type="AlphaFoldDB" id="A0A9D1FDJ9"/>
<dbReference type="EMBL" id="DVJK01000060">
    <property type="protein sequence ID" value="HIS66346.1"/>
    <property type="molecule type" value="Genomic_DNA"/>
</dbReference>
<evidence type="ECO:0000313" key="7">
    <source>
        <dbReference type="EMBL" id="HIS66346.1"/>
    </source>
</evidence>
<reference evidence="7" key="2">
    <citation type="journal article" date="2021" name="PeerJ">
        <title>Extensive microbial diversity within the chicken gut microbiome revealed by metagenomics and culture.</title>
        <authorList>
            <person name="Gilroy R."/>
            <person name="Ravi A."/>
            <person name="Getino M."/>
            <person name="Pursley I."/>
            <person name="Horton D.L."/>
            <person name="Alikhan N.F."/>
            <person name="Baker D."/>
            <person name="Gharbi K."/>
            <person name="Hall N."/>
            <person name="Watson M."/>
            <person name="Adriaenssens E.M."/>
            <person name="Foster-Nyarko E."/>
            <person name="Jarju S."/>
            <person name="Secka A."/>
            <person name="Antonio M."/>
            <person name="Oren A."/>
            <person name="Chaudhuri R.R."/>
            <person name="La Ragione R."/>
            <person name="Hildebrand F."/>
            <person name="Pallen M.J."/>
        </authorList>
    </citation>
    <scope>NUCLEOTIDE SEQUENCE</scope>
    <source>
        <strain evidence="7">ChiHjej10B9-9673</strain>
    </source>
</reference>
<feature type="transmembrane region" description="Helical" evidence="6">
    <location>
        <begin position="127"/>
        <end position="147"/>
    </location>
</feature>
<dbReference type="InterPro" id="IPR019109">
    <property type="entry name" value="MamF_MmsF"/>
</dbReference>
<feature type="compositionally biased region" description="Basic and acidic residues" evidence="5">
    <location>
        <begin position="64"/>
        <end position="80"/>
    </location>
</feature>
<comment type="subcellular location">
    <subcellularLocation>
        <location evidence="1">Membrane</location>
        <topology evidence="1">Multi-pass membrane protein</topology>
    </subcellularLocation>
</comment>
<gene>
    <name evidence="7" type="ORF">IAC18_02165</name>
</gene>
<dbReference type="Proteomes" id="UP000824001">
    <property type="component" value="Unassembled WGS sequence"/>
</dbReference>
<evidence type="ECO:0008006" key="9">
    <source>
        <dbReference type="Google" id="ProtNLM"/>
    </source>
</evidence>
<keyword evidence="4 6" id="KW-0472">Membrane</keyword>
<evidence type="ECO:0000256" key="2">
    <source>
        <dbReference type="ARBA" id="ARBA00022692"/>
    </source>
</evidence>
<keyword evidence="3 6" id="KW-1133">Transmembrane helix</keyword>
<name>A0A9D1FDJ9_9FIRM</name>
<dbReference type="Pfam" id="PF09685">
    <property type="entry name" value="MamF_MmsF"/>
    <property type="match status" value="1"/>
</dbReference>
<sequence>MSYCKSCGAYIPDWEDACPACGEPKAEPKKRTSRKSAASGAAAQAETRSGEYHYSYKKAGPGPERPDAARPGAREDAYDEEKLRRDTAYYAGQYKADAEENKLLAALCYLGPFFLLSWLMKPKSKFVRYHVNQGLVLFLCWIVINIFDFIPFMWVANIFGVVCFFCGIANALKGRRKPLPIIGEITLIK</sequence>
<evidence type="ECO:0000256" key="5">
    <source>
        <dbReference type="SAM" id="MobiDB-lite"/>
    </source>
</evidence>
<evidence type="ECO:0000313" key="8">
    <source>
        <dbReference type="Proteomes" id="UP000824001"/>
    </source>
</evidence>
<comment type="caution">
    <text evidence="7">The sequence shown here is derived from an EMBL/GenBank/DDBJ whole genome shotgun (WGS) entry which is preliminary data.</text>
</comment>
<feature type="compositionally biased region" description="Low complexity" evidence="5">
    <location>
        <begin position="35"/>
        <end position="47"/>
    </location>
</feature>
<protein>
    <recommendedName>
        <fullName evidence="9">Zinc ribbon domain-containing protein</fullName>
    </recommendedName>
</protein>
<evidence type="ECO:0000256" key="6">
    <source>
        <dbReference type="SAM" id="Phobius"/>
    </source>
</evidence>
<evidence type="ECO:0000256" key="4">
    <source>
        <dbReference type="ARBA" id="ARBA00023136"/>
    </source>
</evidence>
<evidence type="ECO:0000256" key="3">
    <source>
        <dbReference type="ARBA" id="ARBA00022989"/>
    </source>
</evidence>
<keyword evidence="2 6" id="KW-0812">Transmembrane</keyword>
<evidence type="ECO:0000256" key="1">
    <source>
        <dbReference type="ARBA" id="ARBA00004141"/>
    </source>
</evidence>
<organism evidence="7 8">
    <name type="scientific">Candidatus Scatomorpha merdipullorum</name>
    <dbReference type="NCBI Taxonomy" id="2840927"/>
    <lineage>
        <taxon>Bacteria</taxon>
        <taxon>Bacillati</taxon>
        <taxon>Bacillota</taxon>
        <taxon>Clostridia</taxon>
        <taxon>Eubacteriales</taxon>
        <taxon>Candidatus Scatomorpha</taxon>
    </lineage>
</organism>